<sequence>MTTFKGSIILAFMVRVSRSENRCSMVRELALSPPCPLHPSGGKVSSFAVRGIMDIFGVVAFGLMPLRSLNARRALSRNQLRDLFISSRMNCLFYFQPPRRHARLVCSRGEASF</sequence>
<evidence type="ECO:0000313" key="2">
    <source>
        <dbReference type="Proteomes" id="UP000663419"/>
    </source>
</evidence>
<protein>
    <submittedName>
        <fullName evidence="1">Uncharacterized protein</fullName>
    </submittedName>
</protein>
<dbReference type="Proteomes" id="UP000663419">
    <property type="component" value="Chromosome 3"/>
</dbReference>
<evidence type="ECO:0000313" key="1">
    <source>
        <dbReference type="EMBL" id="QSS54299.1"/>
    </source>
</evidence>
<dbReference type="AlphaFoldDB" id="A0A8A1LJW2"/>
<dbReference type="EMBL" id="CP069104">
    <property type="protein sequence ID" value="QSS54299.1"/>
    <property type="molecule type" value="Genomic_DNA"/>
</dbReference>
<name>A0A8A1LJW2_AJEC8</name>
<proteinExistence type="predicted"/>
<organism evidence="1 2">
    <name type="scientific">Ajellomyces capsulatus (strain H88)</name>
    <name type="common">Darling's disease fungus</name>
    <name type="synonym">Histoplasma capsulatum</name>
    <dbReference type="NCBI Taxonomy" id="544711"/>
    <lineage>
        <taxon>Eukaryota</taxon>
        <taxon>Fungi</taxon>
        <taxon>Dikarya</taxon>
        <taxon>Ascomycota</taxon>
        <taxon>Pezizomycotina</taxon>
        <taxon>Eurotiomycetes</taxon>
        <taxon>Eurotiomycetidae</taxon>
        <taxon>Onygenales</taxon>
        <taxon>Ajellomycetaceae</taxon>
        <taxon>Histoplasma</taxon>
    </lineage>
</organism>
<dbReference type="VEuPathDB" id="FungiDB:I7I53_01802"/>
<gene>
    <name evidence="1" type="ORF">I7I53_01802</name>
</gene>
<accession>A0A8A1LJW2</accession>
<reference evidence="1" key="1">
    <citation type="submission" date="2021-01" db="EMBL/GenBank/DDBJ databases">
        <title>Chromosome-level genome assembly of a human fungal pathogen reveals clustering of transcriptionally co-regulated genes.</title>
        <authorList>
            <person name="Voorhies M."/>
            <person name="Cohen S."/>
            <person name="Shea T.P."/>
            <person name="Petrus S."/>
            <person name="Munoz J.F."/>
            <person name="Poplawski S."/>
            <person name="Goldman W.E."/>
            <person name="Michael T."/>
            <person name="Cuomo C.A."/>
            <person name="Sil A."/>
            <person name="Beyhan S."/>
        </authorList>
    </citation>
    <scope>NUCLEOTIDE SEQUENCE</scope>
    <source>
        <strain evidence="1">H88</strain>
    </source>
</reference>